<comment type="caution">
    <text evidence="2">The sequence shown here is derived from an EMBL/GenBank/DDBJ whole genome shotgun (WGS) entry which is preliminary data.</text>
</comment>
<accession>A0A2N5X655</accession>
<gene>
    <name evidence="2" type="ORF">C0039_05420</name>
</gene>
<dbReference type="Proteomes" id="UP000235005">
    <property type="component" value="Unassembled WGS sequence"/>
</dbReference>
<reference evidence="2 3" key="1">
    <citation type="submission" date="2018-01" db="EMBL/GenBank/DDBJ databases">
        <title>The draft genome sequence of Halioglobus lutimaris HF004.</title>
        <authorList>
            <person name="Du Z.-J."/>
            <person name="Shi M.-J."/>
        </authorList>
    </citation>
    <scope>NUCLEOTIDE SEQUENCE [LARGE SCALE GENOMIC DNA]</scope>
    <source>
        <strain evidence="2 3">HF004</strain>
    </source>
</reference>
<dbReference type="Gene3D" id="2.130.10.10">
    <property type="entry name" value="YVTN repeat-like/Quinoprotein amine dehydrogenase"/>
    <property type="match status" value="2"/>
</dbReference>
<dbReference type="InterPro" id="IPR015943">
    <property type="entry name" value="WD40/YVTN_repeat-like_dom_sf"/>
</dbReference>
<keyword evidence="3" id="KW-1185">Reference proteome</keyword>
<dbReference type="OrthoDB" id="5702412at2"/>
<evidence type="ECO:0000256" key="1">
    <source>
        <dbReference type="SAM" id="MobiDB-lite"/>
    </source>
</evidence>
<protein>
    <submittedName>
        <fullName evidence="2">Uncharacterized protein</fullName>
    </submittedName>
</protein>
<dbReference type="RefSeq" id="WP_101517487.1">
    <property type="nucleotide sequence ID" value="NZ_PKUS01000003.1"/>
</dbReference>
<evidence type="ECO:0000313" key="3">
    <source>
        <dbReference type="Proteomes" id="UP000235005"/>
    </source>
</evidence>
<feature type="region of interest" description="Disordered" evidence="1">
    <location>
        <begin position="49"/>
        <end position="69"/>
    </location>
</feature>
<sequence length="759" mass="80836">MIEQRMVELMQEAIAFPYIADKPPSRTPTRNPLVLVLLWSLTLAACGDGSSRSPSSPPTEPSGFDLDITFPPDGASTEGVAAITVSGTLEASGGGPLSAADIQSFSVNNVPATVDFKLGRWHAEIPLGIRENVALTASLEPTSGRIVEVVSSVYNTPLQGAYELIRLFDDGNSALVYGSGQLRRLDLASGAETPVIDGLVDGYRVPATGIRMDATASNAYLLRWDAYGYSPDAYTVDLGDGTGRSLGFLYYPSDFVSHHGFDLDPVNMQLVYSRKTGDLHGIEGNNCRLMAIPLTGPPLREIARTSHVSDLPGAPPVPFCPGPVVIDATNNRAIVAADEQAYPEHYFPDPEDYGLYAYDLATGSGSVLSNALPESGPLLYSPEWLFLSHEGGRVLAVDEERILWVDLASGDRSLAVDEPNMPDSITDVDYDETGQRLVIASEYDHLSALSLVTGDRQELMSITLENAIGGGPEVPGGALSVADSERNRLYVFDERKVQLVSIDLDTLERTLLAAKLQGGAYVPAAALHPTEPYLYYISHNSALMRVNVETGVQEVVSSDSIGGGINLRQIAGLSVDAEHGLIYASGVIGQWNRNGLVSVDIATGARKLVADIGNIDFDHPSALKLNLYSASQDRVIATTQGGNVIAINVHSGQRSPIYAGSGEESIESIAWDSTPGRILVGFDPTGFDRYSPATSLDIRSIDLESGTPAGVLEGAMPFAFDSTRALIYNVGDLLGNGETGQAYAIDRYTGAVATIARLP</sequence>
<name>A0A2N5X655_9GAMM</name>
<dbReference type="SUPFAM" id="SSF50969">
    <property type="entry name" value="YVTN repeat-like/Quinoprotein amine dehydrogenase"/>
    <property type="match status" value="1"/>
</dbReference>
<evidence type="ECO:0000313" key="2">
    <source>
        <dbReference type="EMBL" id="PLW69958.1"/>
    </source>
</evidence>
<organism evidence="2 3">
    <name type="scientific">Pseudohalioglobus lutimaris</name>
    <dbReference type="NCBI Taxonomy" id="1737061"/>
    <lineage>
        <taxon>Bacteria</taxon>
        <taxon>Pseudomonadati</taxon>
        <taxon>Pseudomonadota</taxon>
        <taxon>Gammaproteobacteria</taxon>
        <taxon>Cellvibrionales</taxon>
        <taxon>Halieaceae</taxon>
        <taxon>Pseudohalioglobus</taxon>
    </lineage>
</organism>
<dbReference type="EMBL" id="PKUS01000003">
    <property type="protein sequence ID" value="PLW69958.1"/>
    <property type="molecule type" value="Genomic_DNA"/>
</dbReference>
<dbReference type="AlphaFoldDB" id="A0A2N5X655"/>
<proteinExistence type="predicted"/>
<dbReference type="InterPro" id="IPR011044">
    <property type="entry name" value="Quino_amine_DH_bsu"/>
</dbReference>